<dbReference type="PROSITE" id="PS00150">
    <property type="entry name" value="ACYLPHOSPHATASE_1"/>
    <property type="match status" value="1"/>
</dbReference>
<feature type="active site" evidence="4">
    <location>
        <position position="98"/>
    </location>
</feature>
<dbReference type="EC" id="3.6.1.7" evidence="2 4"/>
<proteinExistence type="inferred from homology"/>
<dbReference type="EMBL" id="CP003563">
    <property type="protein sequence ID" value="AFL50199.1"/>
    <property type="molecule type" value="Genomic_DNA"/>
</dbReference>
<protein>
    <recommendedName>
        <fullName evidence="2 4">Acylphosphatase</fullName>
        <ecNumber evidence="2 4">3.6.1.7</ecNumber>
    </recommendedName>
</protein>
<dbReference type="AlphaFoldDB" id="I3X2U3"/>
<dbReference type="GO" id="GO:0003998">
    <property type="term" value="F:acylphosphatase activity"/>
    <property type="evidence" value="ECO:0007669"/>
    <property type="project" value="UniProtKB-EC"/>
</dbReference>
<evidence type="ECO:0000256" key="4">
    <source>
        <dbReference type="PROSITE-ProRule" id="PRU00520"/>
    </source>
</evidence>
<dbReference type="PRINTS" id="PR00112">
    <property type="entry name" value="ACYLPHPHTASE"/>
</dbReference>
<dbReference type="HOGENOM" id="CLU_1721128_0_0_5"/>
<dbReference type="InterPro" id="IPR017968">
    <property type="entry name" value="Acylphosphatase_CS"/>
</dbReference>
<gene>
    <name evidence="9" type="primary">acyP</name>
    <name evidence="9" type="ORF">USDA257_c16100</name>
</gene>
<dbReference type="PATRIC" id="fig|1185652.3.peg.1674"/>
<dbReference type="STRING" id="1185652.USDA257_c16100"/>
<dbReference type="KEGG" id="sfd:USDA257_c16100"/>
<name>I3X2U3_SINF2</name>
<accession>I3X2U3</accession>
<evidence type="ECO:0000313" key="10">
    <source>
        <dbReference type="Proteomes" id="UP000006180"/>
    </source>
</evidence>
<dbReference type="NCBIfam" id="NF010999">
    <property type="entry name" value="PRK14425.1"/>
    <property type="match status" value="1"/>
</dbReference>
<organism evidence="9 10">
    <name type="scientific">Sinorhizobium fredii (strain USDA 257)</name>
    <dbReference type="NCBI Taxonomy" id="1185652"/>
    <lineage>
        <taxon>Bacteria</taxon>
        <taxon>Pseudomonadati</taxon>
        <taxon>Pseudomonadota</taxon>
        <taxon>Alphaproteobacteria</taxon>
        <taxon>Hyphomicrobiales</taxon>
        <taxon>Rhizobiaceae</taxon>
        <taxon>Sinorhizobium/Ensifer group</taxon>
        <taxon>Sinorhizobium</taxon>
    </lineage>
</organism>
<evidence type="ECO:0000256" key="5">
    <source>
        <dbReference type="RuleBase" id="RU000553"/>
    </source>
</evidence>
<dbReference type="Proteomes" id="UP000006180">
    <property type="component" value="Chromosome"/>
</dbReference>
<reference evidence="9 10" key="1">
    <citation type="journal article" date="2012" name="J. Bacteriol.">
        <title>Complete genome sequence of the broad-host-range strain Sinorhizobium fredii USDA257.</title>
        <authorList>
            <person name="Schuldes J."/>
            <person name="Rodriguez Orbegoso M."/>
            <person name="Schmeisser C."/>
            <person name="Krishnan H.B."/>
            <person name="Daniel R."/>
            <person name="Streit W.R."/>
        </authorList>
    </citation>
    <scope>NUCLEOTIDE SEQUENCE [LARGE SCALE GENOMIC DNA]</scope>
    <source>
        <strain evidence="9 10">USDA 257</strain>
    </source>
</reference>
<dbReference type="PROSITE" id="PS51160">
    <property type="entry name" value="ACYLPHOSPHATASE_3"/>
    <property type="match status" value="1"/>
</dbReference>
<evidence type="ECO:0000256" key="7">
    <source>
        <dbReference type="SAM" id="MobiDB-lite"/>
    </source>
</evidence>
<feature type="domain" description="Acylphosphatase-like" evidence="8">
    <location>
        <begin position="65"/>
        <end position="152"/>
    </location>
</feature>
<feature type="region of interest" description="Disordered" evidence="7">
    <location>
        <begin position="27"/>
        <end position="60"/>
    </location>
</feature>
<comment type="similarity">
    <text evidence="1 6">Belongs to the acylphosphatase family.</text>
</comment>
<dbReference type="InterPro" id="IPR020456">
    <property type="entry name" value="Acylphosphatase"/>
</dbReference>
<sequence length="152" mass="16704">MLQCSNCKSKNTKIYLAGKNMAENCDNDRARRRRVTSSQRLPSRHSAPDSQRKNEEAAMTEERKVALVRITGRVQGVCFRVWTRDEAERLGLTGWVRNESDGSVTALISGPDAAIDTMLAQFWKGPPGASVASVASEDASSVRPPVGFQITH</sequence>
<feature type="active site" evidence="4">
    <location>
        <position position="80"/>
    </location>
</feature>
<dbReference type="PANTHER" id="PTHR47268:SF4">
    <property type="entry name" value="ACYLPHOSPHATASE"/>
    <property type="match status" value="1"/>
</dbReference>
<dbReference type="eggNOG" id="COG1254">
    <property type="taxonomic scope" value="Bacteria"/>
</dbReference>
<dbReference type="InterPro" id="IPR036046">
    <property type="entry name" value="Acylphosphatase-like_dom_sf"/>
</dbReference>
<feature type="compositionally biased region" description="Basic and acidic residues" evidence="7">
    <location>
        <begin position="46"/>
        <end position="60"/>
    </location>
</feature>
<dbReference type="PANTHER" id="PTHR47268">
    <property type="entry name" value="ACYLPHOSPHATASE"/>
    <property type="match status" value="1"/>
</dbReference>
<comment type="catalytic activity">
    <reaction evidence="3 4 5">
        <text>an acyl phosphate + H2O = a carboxylate + phosphate + H(+)</text>
        <dbReference type="Rhea" id="RHEA:14965"/>
        <dbReference type="ChEBI" id="CHEBI:15377"/>
        <dbReference type="ChEBI" id="CHEBI:15378"/>
        <dbReference type="ChEBI" id="CHEBI:29067"/>
        <dbReference type="ChEBI" id="CHEBI:43474"/>
        <dbReference type="ChEBI" id="CHEBI:59918"/>
        <dbReference type="EC" id="3.6.1.7"/>
    </reaction>
</comment>
<dbReference type="PROSITE" id="PS00151">
    <property type="entry name" value="ACYLPHOSPHATASE_2"/>
    <property type="match status" value="1"/>
</dbReference>
<evidence type="ECO:0000256" key="6">
    <source>
        <dbReference type="RuleBase" id="RU004168"/>
    </source>
</evidence>
<dbReference type="InterPro" id="IPR001792">
    <property type="entry name" value="Acylphosphatase-like_dom"/>
</dbReference>
<dbReference type="Pfam" id="PF00708">
    <property type="entry name" value="Acylphosphatase"/>
    <property type="match status" value="1"/>
</dbReference>
<evidence type="ECO:0000259" key="8">
    <source>
        <dbReference type="PROSITE" id="PS51160"/>
    </source>
</evidence>
<dbReference type="SUPFAM" id="SSF54975">
    <property type="entry name" value="Acylphosphatase/BLUF domain-like"/>
    <property type="match status" value="1"/>
</dbReference>
<evidence type="ECO:0000313" key="9">
    <source>
        <dbReference type="EMBL" id="AFL50199.1"/>
    </source>
</evidence>
<evidence type="ECO:0000256" key="2">
    <source>
        <dbReference type="ARBA" id="ARBA00012150"/>
    </source>
</evidence>
<keyword evidence="4 5" id="KW-0378">Hydrolase</keyword>
<dbReference type="Gene3D" id="3.30.70.100">
    <property type="match status" value="1"/>
</dbReference>
<evidence type="ECO:0000256" key="3">
    <source>
        <dbReference type="ARBA" id="ARBA00047645"/>
    </source>
</evidence>
<evidence type="ECO:0000256" key="1">
    <source>
        <dbReference type="ARBA" id="ARBA00005614"/>
    </source>
</evidence>